<dbReference type="AlphaFoldDB" id="A0A3B0SF11"/>
<feature type="transmembrane region" description="Helical" evidence="7">
    <location>
        <begin position="306"/>
        <end position="327"/>
    </location>
</feature>
<reference evidence="8" key="1">
    <citation type="submission" date="2018-06" db="EMBL/GenBank/DDBJ databases">
        <authorList>
            <person name="Zhirakovskaya E."/>
        </authorList>
    </citation>
    <scope>NUCLEOTIDE SEQUENCE</scope>
</reference>
<proteinExistence type="inferred from homology"/>
<feature type="transmembrane region" description="Helical" evidence="7">
    <location>
        <begin position="157"/>
        <end position="177"/>
    </location>
</feature>
<feature type="transmembrane region" description="Helical" evidence="7">
    <location>
        <begin position="125"/>
        <end position="145"/>
    </location>
</feature>
<feature type="transmembrane region" description="Helical" evidence="7">
    <location>
        <begin position="183"/>
        <end position="202"/>
    </location>
</feature>
<evidence type="ECO:0000256" key="2">
    <source>
        <dbReference type="ARBA" id="ARBA00007430"/>
    </source>
</evidence>
<accession>A0A3B0SF11</accession>
<evidence type="ECO:0000256" key="5">
    <source>
        <dbReference type="ARBA" id="ARBA00022989"/>
    </source>
</evidence>
<gene>
    <name evidence="8" type="ORF">MNBD_ALPHA05-380</name>
</gene>
<evidence type="ECO:0000256" key="6">
    <source>
        <dbReference type="ARBA" id="ARBA00023136"/>
    </source>
</evidence>
<keyword evidence="6 7" id="KW-0472">Membrane</keyword>
<evidence type="ECO:0008006" key="9">
    <source>
        <dbReference type="Google" id="ProtNLM"/>
    </source>
</evidence>
<evidence type="ECO:0000256" key="3">
    <source>
        <dbReference type="ARBA" id="ARBA00022475"/>
    </source>
</evidence>
<organism evidence="8">
    <name type="scientific">hydrothermal vent metagenome</name>
    <dbReference type="NCBI Taxonomy" id="652676"/>
    <lineage>
        <taxon>unclassified sequences</taxon>
        <taxon>metagenomes</taxon>
        <taxon>ecological metagenomes</taxon>
    </lineage>
</organism>
<comment type="similarity">
    <text evidence="2">Belongs to the polysaccharide synthase family.</text>
</comment>
<evidence type="ECO:0000256" key="7">
    <source>
        <dbReference type="SAM" id="Phobius"/>
    </source>
</evidence>
<dbReference type="GO" id="GO:0005886">
    <property type="term" value="C:plasma membrane"/>
    <property type="evidence" value="ECO:0007669"/>
    <property type="project" value="UniProtKB-SubCell"/>
</dbReference>
<feature type="transmembrane region" description="Helical" evidence="7">
    <location>
        <begin position="222"/>
        <end position="244"/>
    </location>
</feature>
<keyword evidence="4 7" id="KW-0812">Transmembrane</keyword>
<feature type="transmembrane region" description="Helical" evidence="7">
    <location>
        <begin position="425"/>
        <end position="454"/>
    </location>
</feature>
<feature type="transmembrane region" description="Helical" evidence="7">
    <location>
        <begin position="363"/>
        <end position="386"/>
    </location>
</feature>
<sequence length="457" mass="50813">MSVAPDPSRLFTRVRPYLGDGSSLLIVLQATTSVLRLGSNLILTRLLVPEAFGVVAIVSSIWYVLVMLSDLGLRAYVTRHPTASDELVQTVWTIRFIRNVFLAAIMFFGAGFFASLYSAPEVSPAIRAASVFILIEGLTSLAFLTSERERRVVRLTLIDFVKFLFVSIVTITAAYFLRNFWAIIISMFLSSVFTLVASYTLVKGPPIRFRLHREHVLDLWRFCKIVIPSSMISIVLTQTDKFFLAKFFPLSELGKYMLASALAMAILSVIGEYIMRVFYPRFAQVVREAPEKAADVYYASRRQITLLLAFGAGGVIGGAEFIIRFLFNDNYLGAGFYLSILYLRPLARLSAAPAEQALVAKGFIRVVLVANILRLTWVLVAAPIAYFQIGPLAVIVVMSLTEVVLLPFFWWQLHRRGLLKVSEELFIFGVAAVGYIIGFAVEWAANAAIAAGLIPAF</sequence>
<dbReference type="PANTHER" id="PTHR30250">
    <property type="entry name" value="PST FAMILY PREDICTED COLANIC ACID TRANSPORTER"/>
    <property type="match status" value="1"/>
</dbReference>
<feature type="transmembrane region" description="Helical" evidence="7">
    <location>
        <begin position="100"/>
        <end position="119"/>
    </location>
</feature>
<dbReference type="InterPro" id="IPR050833">
    <property type="entry name" value="Poly_Biosynth_Transport"/>
</dbReference>
<feature type="transmembrane region" description="Helical" evidence="7">
    <location>
        <begin position="333"/>
        <end position="351"/>
    </location>
</feature>
<protein>
    <recommendedName>
        <fullName evidence="9">Polysaccharide biosynthesis protein C-terminal domain-containing protein</fullName>
    </recommendedName>
</protein>
<feature type="transmembrane region" description="Helical" evidence="7">
    <location>
        <begin position="392"/>
        <end position="413"/>
    </location>
</feature>
<dbReference type="EMBL" id="UOEH01000451">
    <property type="protein sequence ID" value="VAW04841.1"/>
    <property type="molecule type" value="Genomic_DNA"/>
</dbReference>
<evidence type="ECO:0000256" key="4">
    <source>
        <dbReference type="ARBA" id="ARBA00022692"/>
    </source>
</evidence>
<dbReference type="PANTHER" id="PTHR30250:SF10">
    <property type="entry name" value="LIPOPOLYSACCHARIDE BIOSYNTHESIS PROTEIN WZXC"/>
    <property type="match status" value="1"/>
</dbReference>
<feature type="transmembrane region" description="Helical" evidence="7">
    <location>
        <begin position="51"/>
        <end position="73"/>
    </location>
</feature>
<dbReference type="Pfam" id="PF13440">
    <property type="entry name" value="Polysacc_synt_3"/>
    <property type="match status" value="1"/>
</dbReference>
<feature type="transmembrane region" description="Helical" evidence="7">
    <location>
        <begin position="256"/>
        <end position="275"/>
    </location>
</feature>
<keyword evidence="3" id="KW-1003">Cell membrane</keyword>
<evidence type="ECO:0000313" key="8">
    <source>
        <dbReference type="EMBL" id="VAW04841.1"/>
    </source>
</evidence>
<comment type="subcellular location">
    <subcellularLocation>
        <location evidence="1">Cell membrane</location>
        <topology evidence="1">Multi-pass membrane protein</topology>
    </subcellularLocation>
</comment>
<evidence type="ECO:0000256" key="1">
    <source>
        <dbReference type="ARBA" id="ARBA00004651"/>
    </source>
</evidence>
<name>A0A3B0SF11_9ZZZZ</name>
<keyword evidence="5 7" id="KW-1133">Transmembrane helix</keyword>